<dbReference type="PANTHER" id="PTHR48207:SF3">
    <property type="entry name" value="SUCCINATE--HYDROXYMETHYLGLUTARATE COA-TRANSFERASE"/>
    <property type="match status" value="1"/>
</dbReference>
<evidence type="ECO:0000313" key="3">
    <source>
        <dbReference type="Proteomes" id="UP001154266"/>
    </source>
</evidence>
<proteinExistence type="predicted"/>
<comment type="caution">
    <text evidence="2">The sequence shown here is derived from an EMBL/GenBank/DDBJ whole genome shotgun (WGS) entry which is preliminary data.</text>
</comment>
<reference evidence="2" key="1">
    <citation type="journal article" date="2023" name="Environ. Microbiol.">
        <title>The 2-methylpropene degradation pathway in Mycobacteriaceae family strains.</title>
        <authorList>
            <person name="Helbich S."/>
            <person name="Barrantes I."/>
            <person name="Dos Anjos Borges L.G."/>
            <person name="Pieper D.H."/>
            <person name="Vainshtein Y."/>
            <person name="Sohn K."/>
            <person name="Engesser K.H."/>
        </authorList>
    </citation>
    <scope>NUCLEOTIDE SEQUENCE</scope>
    <source>
        <strain evidence="2">IBE100</strain>
    </source>
</reference>
<keyword evidence="3" id="KW-1185">Reference proteome</keyword>
<protein>
    <submittedName>
        <fullName evidence="2">CoA transferase</fullName>
    </submittedName>
</protein>
<dbReference type="Pfam" id="PF02515">
    <property type="entry name" value="CoA_transf_3"/>
    <property type="match status" value="1"/>
</dbReference>
<organism evidence="2 3">
    <name type="scientific">Mycolicibacterium gadium</name>
    <name type="common">Mycobacterium gadium</name>
    <dbReference type="NCBI Taxonomy" id="1794"/>
    <lineage>
        <taxon>Bacteria</taxon>
        <taxon>Bacillati</taxon>
        <taxon>Actinomycetota</taxon>
        <taxon>Actinomycetes</taxon>
        <taxon>Mycobacteriales</taxon>
        <taxon>Mycobacteriaceae</taxon>
        <taxon>Mycolicibacterium</taxon>
    </lineage>
</organism>
<dbReference type="InterPro" id="IPR023606">
    <property type="entry name" value="CoA-Trfase_III_dom_1_sf"/>
</dbReference>
<keyword evidence="1 2" id="KW-0808">Transferase</keyword>
<name>A0ABT6GIX1_MYCGU</name>
<evidence type="ECO:0000256" key="1">
    <source>
        <dbReference type="ARBA" id="ARBA00022679"/>
    </source>
</evidence>
<dbReference type="Gene3D" id="3.40.50.10540">
    <property type="entry name" value="Crotonobetainyl-coa:carnitine coa-transferase, domain 1"/>
    <property type="match status" value="2"/>
</dbReference>
<dbReference type="SUPFAM" id="SSF89796">
    <property type="entry name" value="CoA-transferase family III (CaiB/BaiF)"/>
    <property type="match status" value="1"/>
</dbReference>
<dbReference type="Proteomes" id="UP001154266">
    <property type="component" value="Unassembled WGS sequence"/>
</dbReference>
<dbReference type="InterPro" id="IPR003673">
    <property type="entry name" value="CoA-Trfase_fam_III"/>
</dbReference>
<accession>A0ABT6GIX1</accession>
<gene>
    <name evidence="2" type="ORF">MNO81_00105</name>
</gene>
<evidence type="ECO:0000313" key="2">
    <source>
        <dbReference type="EMBL" id="MDG5481199.1"/>
    </source>
</evidence>
<dbReference type="InterPro" id="IPR050483">
    <property type="entry name" value="CoA-transferase_III_domain"/>
</dbReference>
<dbReference type="EMBL" id="JAKZMO010000001">
    <property type="protein sequence ID" value="MDG5481199.1"/>
    <property type="molecule type" value="Genomic_DNA"/>
</dbReference>
<sequence length="394" mass="42335">MSGQFTPVGARVLAELGAEVIVVEPPQGSQHRARPPFVDAEPGVDRSLRFWGQNVGKRSVTVDLESESGVAALRRLIRGADIVIAGGDRLAGGVTYRDTAADHRSLIWVSVTPFGLGSVRADHPATDLTVLAGGGPVWNCGYDDHSIPPMRGSGDQASNIGGMYAAIGALIALSHRDHTGVGQLIDVNVTAACNVTCEQTTYHWLVNQAVCMRQTGRHAYPTPSSEVQVRCADGHYATTGVLPRKPEEFSRMIAWLSELELTEELPETVFLEMAAARTAPVDLASIGEDDETTAIMSAAREAIRLIASRMPAKEFFIASQQRGFPAGAILPPDEAFEDEHMVTRGMHVPVEHAELGRTVVYPGVPYSFSASPASPPRRAPLLGEHNFLLEESTK</sequence>
<dbReference type="GO" id="GO:0016740">
    <property type="term" value="F:transferase activity"/>
    <property type="evidence" value="ECO:0007669"/>
    <property type="project" value="UniProtKB-KW"/>
</dbReference>
<dbReference type="PANTHER" id="PTHR48207">
    <property type="entry name" value="SUCCINATE--HYDROXYMETHYLGLUTARATE COA-TRANSFERASE"/>
    <property type="match status" value="1"/>
</dbReference>